<evidence type="ECO:0000259" key="5">
    <source>
        <dbReference type="PROSITE" id="PS51670"/>
    </source>
</evidence>
<dbReference type="Gene3D" id="1.10.10.740">
    <property type="entry name" value="Crisp domain"/>
    <property type="match status" value="1"/>
</dbReference>
<evidence type="ECO:0000256" key="3">
    <source>
        <dbReference type="PROSITE-ProRule" id="PRU01005"/>
    </source>
</evidence>
<dbReference type="PRINTS" id="PR00838">
    <property type="entry name" value="V5ALLERGEN"/>
</dbReference>
<dbReference type="InterPro" id="IPR003582">
    <property type="entry name" value="ShKT_dom"/>
</dbReference>
<keyword evidence="4" id="KW-0472">Membrane</keyword>
<dbReference type="GO" id="GO:0005576">
    <property type="term" value="C:extracellular region"/>
    <property type="evidence" value="ECO:0007669"/>
    <property type="project" value="InterPro"/>
</dbReference>
<feature type="disulfide bond" evidence="3">
    <location>
        <begin position="243"/>
        <end position="256"/>
    </location>
</feature>
<reference evidence="6" key="1">
    <citation type="submission" date="2023-09" db="UniProtKB">
        <authorList>
            <consortium name="Ensembl"/>
        </authorList>
    </citation>
    <scope>IDENTIFICATION</scope>
</reference>
<feature type="transmembrane region" description="Helical" evidence="4">
    <location>
        <begin position="6"/>
        <end position="32"/>
    </location>
</feature>
<dbReference type="Pfam" id="PF08562">
    <property type="entry name" value="Crisp"/>
    <property type="match status" value="1"/>
</dbReference>
<dbReference type="Ensembl" id="ENSCCNT00000009264.1">
    <property type="protein sequence ID" value="ENSCCNP00000006982.1"/>
    <property type="gene ID" value="ENSCCNG00000007439.1"/>
</dbReference>
<dbReference type="SUPFAM" id="SSF55797">
    <property type="entry name" value="PR-1-like"/>
    <property type="match status" value="1"/>
</dbReference>
<dbReference type="InterPro" id="IPR042076">
    <property type="entry name" value="Crisp-like_dom"/>
</dbReference>
<evidence type="ECO:0000256" key="1">
    <source>
        <dbReference type="ARBA" id="ARBA00009923"/>
    </source>
</evidence>
<dbReference type="Pfam" id="PF00188">
    <property type="entry name" value="CAP"/>
    <property type="match status" value="1"/>
</dbReference>
<comment type="caution">
    <text evidence="3">Lacks conserved residue(s) required for the propagation of feature annotation.</text>
</comment>
<dbReference type="Gene3D" id="3.40.33.10">
    <property type="entry name" value="CAP"/>
    <property type="match status" value="1"/>
</dbReference>
<dbReference type="InterPro" id="IPR001283">
    <property type="entry name" value="CRISP-related"/>
</dbReference>
<dbReference type="FunFam" id="3.40.33.10:FF:000005">
    <property type="entry name" value="Cysteine-rich secretory protein 2"/>
    <property type="match status" value="1"/>
</dbReference>
<sequence>MLISFYIEINCSCVTLIFNAVTLSLLTFCLFLKMNISLISLLTHHPSTQMEIINKHNDLRRMTNPSASNMLKMVSCVFSKDYCQSAFSYLKIDFKIGPIFLKYSNLFILIEIAGCGENLFMSSRPESWSDAIQFLYNEVKDFKYGIGNTRANANTFHYTQLVWATSHQLGCALAHCPHQKLPYYYVCQYCPAGNNVRTWKTPYRKGKPCGDCPGHCDNRLCTNPCMYEDKYTNCADLVKFHGCNLKLTRENCQATCKCPSEIK</sequence>
<dbReference type="SUPFAM" id="SSF57546">
    <property type="entry name" value="Crisp domain-like"/>
    <property type="match status" value="1"/>
</dbReference>
<dbReference type="PROSITE" id="PS51670">
    <property type="entry name" value="SHKT"/>
    <property type="match status" value="1"/>
</dbReference>
<dbReference type="SMART" id="SM00198">
    <property type="entry name" value="SCP"/>
    <property type="match status" value="1"/>
</dbReference>
<dbReference type="InterPro" id="IPR014044">
    <property type="entry name" value="CAP_dom"/>
</dbReference>
<evidence type="ECO:0000256" key="4">
    <source>
        <dbReference type="SAM" id="Phobius"/>
    </source>
</evidence>
<dbReference type="FunFam" id="1.10.10.740:FF:000001">
    <property type="entry name" value="Cysteine-rich secretory protein 2"/>
    <property type="match status" value="1"/>
</dbReference>
<keyword evidence="4" id="KW-0812">Transmembrane</keyword>
<feature type="disulfide bond" evidence="3">
    <location>
        <begin position="234"/>
        <end position="252"/>
    </location>
</feature>
<name>A0A8C0ZP23_CASCN</name>
<protein>
    <recommendedName>
        <fullName evidence="5">ShKT domain-containing protein</fullName>
    </recommendedName>
</protein>
<keyword evidence="2 3" id="KW-1015">Disulfide bond</keyword>
<dbReference type="AlphaFoldDB" id="A0A8C0ZP23"/>
<evidence type="ECO:0000313" key="6">
    <source>
        <dbReference type="Ensembl" id="ENSCCNP00000006982.1"/>
    </source>
</evidence>
<dbReference type="PRINTS" id="PR00837">
    <property type="entry name" value="V5TPXLIKE"/>
</dbReference>
<accession>A0A8C0ZP23</accession>
<comment type="similarity">
    <text evidence="1">Belongs to the CRISP family.</text>
</comment>
<proteinExistence type="inferred from homology"/>
<dbReference type="InterPro" id="IPR013871">
    <property type="entry name" value="Cysteine_rich_secretory"/>
</dbReference>
<dbReference type="InterPro" id="IPR002413">
    <property type="entry name" value="V5_allergen-like"/>
</dbReference>
<keyword evidence="4" id="KW-1133">Transmembrane helix</keyword>
<dbReference type="PANTHER" id="PTHR10334">
    <property type="entry name" value="CYSTEINE-RICH SECRETORY PROTEIN-RELATED"/>
    <property type="match status" value="1"/>
</dbReference>
<dbReference type="PROSITE" id="PS01010">
    <property type="entry name" value="CRISP_2"/>
    <property type="match status" value="1"/>
</dbReference>
<dbReference type="InterPro" id="IPR018244">
    <property type="entry name" value="Allrgn_V5/Tpx1_CS"/>
</dbReference>
<organism evidence="6">
    <name type="scientific">Castor canadensis</name>
    <name type="common">American beaver</name>
    <dbReference type="NCBI Taxonomy" id="51338"/>
    <lineage>
        <taxon>Eukaryota</taxon>
        <taxon>Metazoa</taxon>
        <taxon>Chordata</taxon>
        <taxon>Craniata</taxon>
        <taxon>Vertebrata</taxon>
        <taxon>Euteleostomi</taxon>
        <taxon>Mammalia</taxon>
        <taxon>Eutheria</taxon>
        <taxon>Euarchontoglires</taxon>
        <taxon>Glires</taxon>
        <taxon>Rodentia</taxon>
        <taxon>Castorimorpha</taxon>
        <taxon>Castoridae</taxon>
        <taxon>Castor</taxon>
    </lineage>
</organism>
<feature type="domain" description="ShKT" evidence="5">
    <location>
        <begin position="225"/>
        <end position="258"/>
    </location>
</feature>
<dbReference type="InterPro" id="IPR035940">
    <property type="entry name" value="CAP_sf"/>
</dbReference>
<evidence type="ECO:0000256" key="2">
    <source>
        <dbReference type="ARBA" id="ARBA00023157"/>
    </source>
</evidence>